<evidence type="ECO:0000256" key="5">
    <source>
        <dbReference type="ARBA" id="ARBA00023136"/>
    </source>
</evidence>
<feature type="transmembrane region" description="Helical" evidence="6">
    <location>
        <begin position="145"/>
        <end position="167"/>
    </location>
</feature>
<keyword evidence="8" id="KW-1185">Reference proteome</keyword>
<evidence type="ECO:0000256" key="6">
    <source>
        <dbReference type="SAM" id="Phobius"/>
    </source>
</evidence>
<comment type="similarity">
    <text evidence="2">Belongs to the TDE1 family.</text>
</comment>
<reference evidence="7" key="1">
    <citation type="journal article" date="2016" name="Nat. Genet.">
        <title>A high-quality carrot genome assembly provides new insights into carotenoid accumulation and asterid genome evolution.</title>
        <authorList>
            <person name="Iorizzo M."/>
            <person name="Ellison S."/>
            <person name="Senalik D."/>
            <person name="Zeng P."/>
            <person name="Satapoomin P."/>
            <person name="Huang J."/>
            <person name="Bowman M."/>
            <person name="Iovene M."/>
            <person name="Sanseverino W."/>
            <person name="Cavagnaro P."/>
            <person name="Yildiz M."/>
            <person name="Macko-Podgorni A."/>
            <person name="Moranska E."/>
            <person name="Grzebelus E."/>
            <person name="Grzebelus D."/>
            <person name="Ashrafi H."/>
            <person name="Zheng Z."/>
            <person name="Cheng S."/>
            <person name="Spooner D."/>
            <person name="Van Deynze A."/>
            <person name="Simon P."/>
        </authorList>
    </citation>
    <scope>NUCLEOTIDE SEQUENCE</scope>
    <source>
        <tissue evidence="7">Leaf</tissue>
    </source>
</reference>
<dbReference type="Pfam" id="PF03348">
    <property type="entry name" value="Serinc"/>
    <property type="match status" value="1"/>
</dbReference>
<feature type="transmembrane region" description="Helical" evidence="6">
    <location>
        <begin position="182"/>
        <end position="206"/>
    </location>
</feature>
<feature type="transmembrane region" description="Helical" evidence="6">
    <location>
        <begin position="365"/>
        <end position="388"/>
    </location>
</feature>
<comment type="subcellular location">
    <subcellularLocation>
        <location evidence="1">Membrane</location>
        <topology evidence="1">Multi-pass membrane protein</topology>
    </subcellularLocation>
</comment>
<dbReference type="AlphaFoldDB" id="A0AAF1ARC8"/>
<gene>
    <name evidence="7" type="ORF">DCAR_0311882</name>
</gene>
<evidence type="ECO:0008006" key="9">
    <source>
        <dbReference type="Google" id="ProtNLM"/>
    </source>
</evidence>
<dbReference type="Proteomes" id="UP000077755">
    <property type="component" value="Chromosome 3"/>
</dbReference>
<feature type="transmembrane region" description="Helical" evidence="6">
    <location>
        <begin position="213"/>
        <end position="234"/>
    </location>
</feature>
<feature type="transmembrane region" description="Helical" evidence="6">
    <location>
        <begin position="75"/>
        <end position="94"/>
    </location>
</feature>
<dbReference type="GO" id="GO:0016020">
    <property type="term" value="C:membrane"/>
    <property type="evidence" value="ECO:0007669"/>
    <property type="project" value="UniProtKB-SubCell"/>
</dbReference>
<feature type="transmembrane region" description="Helical" evidence="6">
    <location>
        <begin position="323"/>
        <end position="344"/>
    </location>
</feature>
<evidence type="ECO:0000313" key="8">
    <source>
        <dbReference type="Proteomes" id="UP000077755"/>
    </source>
</evidence>
<feature type="transmembrane region" description="Helical" evidence="6">
    <location>
        <begin position="240"/>
        <end position="260"/>
    </location>
</feature>
<dbReference type="InterPro" id="IPR005016">
    <property type="entry name" value="TDE1/TMS"/>
</dbReference>
<keyword evidence="4 6" id="KW-1133">Transmembrane helix</keyword>
<sequence>MEDTRHSIHESYAKLMEGSWWSQFRQGSNPWMARYVYSFMFLASNLLAWAVRDYGRSALTEMKRIKGCEGGKDCLGAEGVLRVSLGCFIFYFTMFLSTAGTSKLHEARESWHSGWWSAKILMMISFMVLPFFVPSAAVRIYGDIAHFGAGVFLLIQLVSIVSFITWLNDCVHSDQNENRCHIYGMLLATSAYVVCILGVILMFIWYAPQPSCLLNIFFITWTLVLLQLMTSVSLHPKVNAGFLTPGFMGLYLVFLCWSAVRSEPPETKCIKKSEAATNGDWLSIITFVVAVVAMVIATFSTGIDSKCFQFKKEETEDEDEVPYGYGFFHLVFATGAMYFAMLLISWNTHHVAARWTIDVGWTSTWVRIVNEWLAVCVYIWMLVAPIIWKHRQGQASA</sequence>
<evidence type="ECO:0000256" key="2">
    <source>
        <dbReference type="ARBA" id="ARBA00006665"/>
    </source>
</evidence>
<reference evidence="7" key="2">
    <citation type="submission" date="2022-03" db="EMBL/GenBank/DDBJ databases">
        <title>Draft title - Genomic analysis of global carrot germplasm unveils the trajectory of domestication and the origin of high carotenoid orange carrot.</title>
        <authorList>
            <person name="Iorizzo M."/>
            <person name="Ellison S."/>
            <person name="Senalik D."/>
            <person name="Macko-Podgorni A."/>
            <person name="Grzebelus D."/>
            <person name="Bostan H."/>
            <person name="Rolling W."/>
            <person name="Curaba J."/>
            <person name="Simon P."/>
        </authorList>
    </citation>
    <scope>NUCLEOTIDE SEQUENCE</scope>
    <source>
        <tissue evidence="7">Leaf</tissue>
    </source>
</reference>
<keyword evidence="5 6" id="KW-0472">Membrane</keyword>
<evidence type="ECO:0000256" key="3">
    <source>
        <dbReference type="ARBA" id="ARBA00022692"/>
    </source>
</evidence>
<feature type="transmembrane region" description="Helical" evidence="6">
    <location>
        <begin position="114"/>
        <end position="133"/>
    </location>
</feature>
<feature type="transmembrane region" description="Helical" evidence="6">
    <location>
        <begin position="281"/>
        <end position="303"/>
    </location>
</feature>
<dbReference type="PANTHER" id="PTHR10383">
    <property type="entry name" value="SERINE INCORPORATOR"/>
    <property type="match status" value="1"/>
</dbReference>
<evidence type="ECO:0000313" key="7">
    <source>
        <dbReference type="EMBL" id="WOG92609.1"/>
    </source>
</evidence>
<organism evidence="7 8">
    <name type="scientific">Daucus carota subsp. sativus</name>
    <name type="common">Carrot</name>
    <dbReference type="NCBI Taxonomy" id="79200"/>
    <lineage>
        <taxon>Eukaryota</taxon>
        <taxon>Viridiplantae</taxon>
        <taxon>Streptophyta</taxon>
        <taxon>Embryophyta</taxon>
        <taxon>Tracheophyta</taxon>
        <taxon>Spermatophyta</taxon>
        <taxon>Magnoliopsida</taxon>
        <taxon>eudicotyledons</taxon>
        <taxon>Gunneridae</taxon>
        <taxon>Pentapetalae</taxon>
        <taxon>asterids</taxon>
        <taxon>campanulids</taxon>
        <taxon>Apiales</taxon>
        <taxon>Apiaceae</taxon>
        <taxon>Apioideae</taxon>
        <taxon>Scandiceae</taxon>
        <taxon>Daucinae</taxon>
        <taxon>Daucus</taxon>
        <taxon>Daucus sect. Daucus</taxon>
    </lineage>
</organism>
<protein>
    <recommendedName>
        <fullName evidence="9">Serine incorporator</fullName>
    </recommendedName>
</protein>
<accession>A0AAF1ARC8</accession>
<dbReference type="PANTHER" id="PTHR10383:SF63">
    <property type="entry name" value="OS01G0179800 PROTEIN"/>
    <property type="match status" value="1"/>
</dbReference>
<name>A0AAF1ARC8_DAUCS</name>
<keyword evidence="3 6" id="KW-0812">Transmembrane</keyword>
<proteinExistence type="inferred from homology"/>
<evidence type="ECO:0000256" key="1">
    <source>
        <dbReference type="ARBA" id="ARBA00004141"/>
    </source>
</evidence>
<dbReference type="EMBL" id="CP093345">
    <property type="protein sequence ID" value="WOG92609.1"/>
    <property type="molecule type" value="Genomic_DNA"/>
</dbReference>
<feature type="transmembrane region" description="Helical" evidence="6">
    <location>
        <begin position="35"/>
        <end position="54"/>
    </location>
</feature>
<evidence type="ECO:0000256" key="4">
    <source>
        <dbReference type="ARBA" id="ARBA00022989"/>
    </source>
</evidence>